<comment type="caution">
    <text evidence="3">The sequence shown here is derived from an EMBL/GenBank/DDBJ whole genome shotgun (WGS) entry which is preliminary data.</text>
</comment>
<dbReference type="PROSITE" id="PS51384">
    <property type="entry name" value="FAD_FR"/>
    <property type="match status" value="1"/>
</dbReference>
<dbReference type="Proteomes" id="UP000562124">
    <property type="component" value="Unassembled WGS sequence"/>
</dbReference>
<evidence type="ECO:0000259" key="2">
    <source>
        <dbReference type="PROSITE" id="PS51384"/>
    </source>
</evidence>
<reference evidence="3 4" key="1">
    <citation type="submission" date="2020-04" db="EMBL/GenBank/DDBJ databases">
        <title>Sequencing and Assembly of C. fimi.</title>
        <authorList>
            <person name="Ramsey A.R."/>
        </authorList>
    </citation>
    <scope>NUCLEOTIDE SEQUENCE [LARGE SCALE GENOMIC DNA]</scope>
    <source>
        <strain evidence="3 4">SB</strain>
    </source>
</reference>
<feature type="region of interest" description="Disordered" evidence="1">
    <location>
        <begin position="65"/>
        <end position="91"/>
    </location>
</feature>
<dbReference type="CDD" id="cd06193">
    <property type="entry name" value="siderophore_interacting"/>
    <property type="match status" value="1"/>
</dbReference>
<dbReference type="AlphaFoldDB" id="A0A7Y0LZ58"/>
<dbReference type="SUPFAM" id="SSF63380">
    <property type="entry name" value="Riboflavin synthase domain-like"/>
    <property type="match status" value="1"/>
</dbReference>
<dbReference type="PANTHER" id="PTHR30157:SF0">
    <property type="entry name" value="NADPH-DEPENDENT FERRIC-CHELATE REDUCTASE"/>
    <property type="match status" value="1"/>
</dbReference>
<dbReference type="InterPro" id="IPR007037">
    <property type="entry name" value="SIP_rossman_dom"/>
</dbReference>
<dbReference type="Gene3D" id="2.40.30.10">
    <property type="entry name" value="Translation factors"/>
    <property type="match status" value="1"/>
</dbReference>
<dbReference type="Pfam" id="PF08021">
    <property type="entry name" value="FAD_binding_9"/>
    <property type="match status" value="1"/>
</dbReference>
<accession>A0A7Y0LZ58</accession>
<dbReference type="InterPro" id="IPR039261">
    <property type="entry name" value="FNR_nucleotide-bd"/>
</dbReference>
<evidence type="ECO:0000313" key="3">
    <source>
        <dbReference type="EMBL" id="NMR20907.1"/>
    </source>
</evidence>
<organism evidence="3 4">
    <name type="scientific">Cellulomonas fimi</name>
    <dbReference type="NCBI Taxonomy" id="1708"/>
    <lineage>
        <taxon>Bacteria</taxon>
        <taxon>Bacillati</taxon>
        <taxon>Actinomycetota</taxon>
        <taxon>Actinomycetes</taxon>
        <taxon>Micrococcales</taxon>
        <taxon>Cellulomonadaceae</taxon>
        <taxon>Cellulomonas</taxon>
    </lineage>
</organism>
<protein>
    <submittedName>
        <fullName evidence="3">Siderophore-interacting protein</fullName>
    </submittedName>
</protein>
<evidence type="ECO:0000256" key="1">
    <source>
        <dbReference type="SAM" id="MobiDB-lite"/>
    </source>
</evidence>
<dbReference type="PANTHER" id="PTHR30157">
    <property type="entry name" value="FERRIC REDUCTASE, NADPH-DEPENDENT"/>
    <property type="match status" value="1"/>
</dbReference>
<dbReference type="EMBL" id="JABCJJ010000019">
    <property type="protein sequence ID" value="NMR20907.1"/>
    <property type="molecule type" value="Genomic_DNA"/>
</dbReference>
<keyword evidence="4" id="KW-1185">Reference proteome</keyword>
<dbReference type="InterPro" id="IPR017927">
    <property type="entry name" value="FAD-bd_FR_type"/>
</dbReference>
<feature type="domain" description="FAD-binding FR-type" evidence="2">
    <location>
        <begin position="5"/>
        <end position="133"/>
    </location>
</feature>
<dbReference type="Pfam" id="PF04954">
    <property type="entry name" value="SIP"/>
    <property type="match status" value="1"/>
</dbReference>
<dbReference type="InterPro" id="IPR039374">
    <property type="entry name" value="SIP_fam"/>
</dbReference>
<dbReference type="Gene3D" id="3.40.50.80">
    <property type="entry name" value="Nucleotide-binding domain of ferredoxin-NADP reductase (FNR) module"/>
    <property type="match status" value="1"/>
</dbReference>
<dbReference type="InterPro" id="IPR017938">
    <property type="entry name" value="Riboflavin_synthase-like_b-brl"/>
</dbReference>
<proteinExistence type="predicted"/>
<dbReference type="GO" id="GO:0016491">
    <property type="term" value="F:oxidoreductase activity"/>
    <property type="evidence" value="ECO:0007669"/>
    <property type="project" value="InterPro"/>
</dbReference>
<gene>
    <name evidence="3" type="ORF">HIR71_11875</name>
</gene>
<evidence type="ECO:0000313" key="4">
    <source>
        <dbReference type="Proteomes" id="UP000562124"/>
    </source>
</evidence>
<dbReference type="InterPro" id="IPR013113">
    <property type="entry name" value="SIP_FAD-bd"/>
</dbReference>
<name>A0A7Y0LZ58_CELFI</name>
<sequence length="271" mass="28945">MPLPPAVRHLTVVGVRRVTPRMVRVTLTGEELAGYAAIGPTDHLKVFFPDPASGALVAPTLADGALRPPSEGRPLARDYTPRAFRPDGASGGPELDLDLVVHDDGGPASTWAERAAPGDRLVTFGPKSTKPVPAGFDTFLLLGDETALPSIARWLERLPQGARARVLAEVGSAEDSAYLDDVTHDAQVDWLVRDGAPGTSRVLDEAIRAHGPIGARTFVWAGGEAGSLVGVRRHLRRVLELAPHQVQVQGYWRRGTADFDHHAPLDPSDGD</sequence>